<accession>U5WA74</accession>
<sequence>MARRSRIFALGALVATAVTVAALPVLRSSSGGEAAAATAPTGYIRLDKPVQPIPVPASKLPFAPYREMHADCGVTKQAADDPLVFPGMPGASHLHSFVGNTAPEAFSTPKSLTEKGGSSCRDPKDTASYWFPTLLQNGVPVPNTTVTFYYKSGVTDYRTVRPFPAGFRVLVGDMKTPDAASFGGEWDCGNKGGTTREIPASCPKGNVLIIRYKAPSCWDGVNLDTPDHKSHLTYPVKGRCTPSHPVAVPMLQSKVAYKLEDGNTKGLKFSSGPSFSFHYDFMNGWDQDRLEELVEHCINGGRQCNGYGVDEHKP</sequence>
<dbReference type="STRING" id="1246995.AFR_38365"/>
<dbReference type="PANTHER" id="PTHR43662:SF3">
    <property type="entry name" value="DOMAIN PROTEIN, PUTATIVE (AFU_ORTHOLOGUE AFUA_6G11970)-RELATED"/>
    <property type="match status" value="1"/>
</dbReference>
<organism evidence="3 4">
    <name type="scientific">Actinoplanes friuliensis DSM 7358</name>
    <dbReference type="NCBI Taxonomy" id="1246995"/>
    <lineage>
        <taxon>Bacteria</taxon>
        <taxon>Bacillati</taxon>
        <taxon>Actinomycetota</taxon>
        <taxon>Actinomycetes</taxon>
        <taxon>Micromonosporales</taxon>
        <taxon>Micromonosporaceae</taxon>
        <taxon>Actinoplanes</taxon>
    </lineage>
</organism>
<dbReference type="Pfam" id="PF09362">
    <property type="entry name" value="DUF1996"/>
    <property type="match status" value="1"/>
</dbReference>
<dbReference type="Proteomes" id="UP000017746">
    <property type="component" value="Chromosome"/>
</dbReference>
<dbReference type="PANTHER" id="PTHR43662">
    <property type="match status" value="1"/>
</dbReference>
<dbReference type="eggNOG" id="ENOG502Z890">
    <property type="taxonomic scope" value="Bacteria"/>
</dbReference>
<evidence type="ECO:0000313" key="3">
    <source>
        <dbReference type="EMBL" id="AGZ45927.1"/>
    </source>
</evidence>
<name>U5WA74_9ACTN</name>
<dbReference type="PATRIC" id="fig|1246995.3.peg.7761"/>
<dbReference type="InterPro" id="IPR018535">
    <property type="entry name" value="DUF1996"/>
</dbReference>
<reference evidence="3 4" key="1">
    <citation type="journal article" date="2014" name="J. Biotechnol.">
        <title>Complete genome sequence of the actinobacterium Actinoplanes friuliensis HAG 010964, producer of the lipopeptide antibiotic friulimycin.</title>
        <authorList>
            <person name="Ruckert C."/>
            <person name="Szczepanowski R."/>
            <person name="Albersmeier A."/>
            <person name="Goesmann A."/>
            <person name="Fischer N."/>
            <person name="Steinkamper A."/>
            <person name="Puhler A."/>
            <person name="Biener R."/>
            <person name="Schwartz D."/>
            <person name="Kalinowski J."/>
        </authorList>
    </citation>
    <scope>NUCLEOTIDE SEQUENCE [LARGE SCALE GENOMIC DNA]</scope>
    <source>
        <strain evidence="3 4">DSM 7358</strain>
    </source>
</reference>
<feature type="signal peptide" evidence="1">
    <location>
        <begin position="1"/>
        <end position="21"/>
    </location>
</feature>
<evidence type="ECO:0000259" key="2">
    <source>
        <dbReference type="Pfam" id="PF09362"/>
    </source>
</evidence>
<keyword evidence="4" id="KW-1185">Reference proteome</keyword>
<dbReference type="RefSeq" id="WP_023562262.1">
    <property type="nucleotide sequence ID" value="NC_022657.1"/>
</dbReference>
<feature type="domain" description="DUF1996" evidence="2">
    <location>
        <begin position="81"/>
        <end position="285"/>
    </location>
</feature>
<dbReference type="HOGENOM" id="CLU_063460_0_0_11"/>
<evidence type="ECO:0000313" key="4">
    <source>
        <dbReference type="Proteomes" id="UP000017746"/>
    </source>
</evidence>
<dbReference type="AlphaFoldDB" id="U5WA74"/>
<dbReference type="OrthoDB" id="581239at2"/>
<proteinExistence type="predicted"/>
<feature type="chain" id="PRO_5039219379" description="DUF1996 domain-containing protein" evidence="1">
    <location>
        <begin position="22"/>
        <end position="314"/>
    </location>
</feature>
<evidence type="ECO:0000256" key="1">
    <source>
        <dbReference type="SAM" id="SignalP"/>
    </source>
</evidence>
<dbReference type="KEGG" id="afs:AFR_38365"/>
<dbReference type="EMBL" id="CP006272">
    <property type="protein sequence ID" value="AGZ45927.1"/>
    <property type="molecule type" value="Genomic_DNA"/>
</dbReference>
<keyword evidence="1" id="KW-0732">Signal</keyword>
<gene>
    <name evidence="3" type="ORF">AFR_38365</name>
</gene>
<protein>
    <recommendedName>
        <fullName evidence="2">DUF1996 domain-containing protein</fullName>
    </recommendedName>
</protein>